<feature type="region of interest" description="Disordered" evidence="4">
    <location>
        <begin position="1"/>
        <end position="46"/>
    </location>
</feature>
<keyword evidence="6" id="KW-1185">Reference proteome</keyword>
<keyword evidence="3" id="KW-0813">Transport</keyword>
<evidence type="ECO:0000256" key="3">
    <source>
        <dbReference type="PIRNR" id="PIRNR028983"/>
    </source>
</evidence>
<comment type="function">
    <text evidence="3">Involved in nuclear export, actin cytoskeleton organization and vesicular transport.</text>
</comment>
<dbReference type="Proteomes" id="UP000196158">
    <property type="component" value="Unassembled WGS sequence"/>
</dbReference>
<dbReference type="GO" id="GO:0005634">
    <property type="term" value="C:nucleus"/>
    <property type="evidence" value="ECO:0007669"/>
    <property type="project" value="UniProtKB-SubCell"/>
</dbReference>
<keyword evidence="3" id="KW-0653">Protein transport</keyword>
<dbReference type="InterPro" id="IPR025602">
    <property type="entry name" value="BCP1_family"/>
</dbReference>
<protein>
    <recommendedName>
        <fullName evidence="2 3">Protein BCP1</fullName>
    </recommendedName>
</protein>
<dbReference type="PIRSF" id="PIRSF028983">
    <property type="entry name" value="BCP1"/>
    <property type="match status" value="1"/>
</dbReference>
<evidence type="ECO:0000313" key="5">
    <source>
        <dbReference type="EMBL" id="SMN19682.1"/>
    </source>
</evidence>
<keyword evidence="3" id="KW-0539">Nucleus</keyword>
<organism evidence="5 6">
    <name type="scientific">Maudiozyma saulgeensis</name>
    <dbReference type="NCBI Taxonomy" id="1789683"/>
    <lineage>
        <taxon>Eukaryota</taxon>
        <taxon>Fungi</taxon>
        <taxon>Dikarya</taxon>
        <taxon>Ascomycota</taxon>
        <taxon>Saccharomycotina</taxon>
        <taxon>Saccharomycetes</taxon>
        <taxon>Saccharomycetales</taxon>
        <taxon>Saccharomycetaceae</taxon>
        <taxon>Maudiozyma</taxon>
    </lineage>
</organism>
<proteinExistence type="inferred from homology"/>
<dbReference type="EMBL" id="FXLY01000004">
    <property type="protein sequence ID" value="SMN19682.1"/>
    <property type="molecule type" value="Genomic_DNA"/>
</dbReference>
<evidence type="ECO:0000313" key="6">
    <source>
        <dbReference type="Proteomes" id="UP000196158"/>
    </source>
</evidence>
<dbReference type="GO" id="GO:0015031">
    <property type="term" value="P:protein transport"/>
    <property type="evidence" value="ECO:0007669"/>
    <property type="project" value="UniProtKB-KW"/>
</dbReference>
<evidence type="ECO:0000256" key="4">
    <source>
        <dbReference type="SAM" id="MobiDB-lite"/>
    </source>
</evidence>
<dbReference type="STRING" id="1789683.A0A1X7R1X2"/>
<evidence type="ECO:0000256" key="2">
    <source>
        <dbReference type="ARBA" id="ARBA00014649"/>
    </source>
</evidence>
<feature type="compositionally biased region" description="Acidic residues" evidence="4">
    <location>
        <begin position="36"/>
        <end position="46"/>
    </location>
</feature>
<dbReference type="PANTHER" id="PTHR13261">
    <property type="entry name" value="BRCA2 AND CDKN1A INTERACTING PROTEIN"/>
    <property type="match status" value="1"/>
</dbReference>
<comment type="subcellular location">
    <subcellularLocation>
        <location evidence="3">Nucleus</location>
    </subcellularLocation>
</comment>
<sequence length="277" mass="32105">MVQTVKLSELANRKRRNTDKEEQEEESEIDISSTDSEAEDKDNDDDDKEEIVNIDFDFYNANPDVDFQALKNLSRQLFGAQESNKIQLSALADLMLASPMTTIKTDGTESDPYCFISFIDYKENRDSDYAKYLNKVDTKLSTFFRTIDNSNDKTCALVICERLINMPPEVVPPLYRITMDDIKNSANGDKEHFDFYVIVSRKYEVNFDTDETTLRSSKRVKNDEIDYFHEEDRFLEKYAKIQFQSEARKGVISTYMVLDHEGLMNGIADLEAEIANW</sequence>
<dbReference type="PANTHER" id="PTHR13261:SF0">
    <property type="entry name" value="BRCA2 AND CDKN1A-INTERACTING PROTEIN"/>
    <property type="match status" value="1"/>
</dbReference>
<dbReference type="AlphaFoldDB" id="A0A1X7R1X2"/>
<evidence type="ECO:0000256" key="1">
    <source>
        <dbReference type="ARBA" id="ARBA00006781"/>
    </source>
</evidence>
<dbReference type="OrthoDB" id="27543at2759"/>
<reference evidence="5 6" key="1">
    <citation type="submission" date="2017-04" db="EMBL/GenBank/DDBJ databases">
        <authorList>
            <person name="Afonso C.L."/>
            <person name="Miller P.J."/>
            <person name="Scott M.A."/>
            <person name="Spackman E."/>
            <person name="Goraichik I."/>
            <person name="Dimitrov K.M."/>
            <person name="Suarez D.L."/>
            <person name="Swayne D.E."/>
        </authorList>
    </citation>
    <scope>NUCLEOTIDE SEQUENCE [LARGE SCALE GENOMIC DNA]</scope>
</reference>
<accession>A0A1X7R1X2</accession>
<dbReference type="Pfam" id="PF13862">
    <property type="entry name" value="BCCIP"/>
    <property type="match status" value="1"/>
</dbReference>
<comment type="similarity">
    <text evidence="1 3">Belongs to the BCP1 family.</text>
</comment>
<name>A0A1X7R1X2_9SACH</name>
<gene>
    <name evidence="5" type="ORF">KASA_0O02530G</name>
</gene>